<evidence type="ECO:0000313" key="5">
    <source>
        <dbReference type="Proteomes" id="UP001556220"/>
    </source>
</evidence>
<feature type="domain" description="Type 4 fimbrial biogenesis protein PilX N-terminal" evidence="3">
    <location>
        <begin position="13"/>
        <end position="63"/>
    </location>
</feature>
<evidence type="ECO:0000259" key="2">
    <source>
        <dbReference type="Pfam" id="PF13681"/>
    </source>
</evidence>
<feature type="transmembrane region" description="Helical" evidence="1">
    <location>
        <begin position="15"/>
        <end position="35"/>
    </location>
</feature>
<dbReference type="Proteomes" id="UP001556220">
    <property type="component" value="Unassembled WGS sequence"/>
</dbReference>
<keyword evidence="1" id="KW-1133">Transmembrane helix</keyword>
<organism evidence="4 5">
    <name type="scientific">Rhodanobacter lycopersici</name>
    <dbReference type="NCBI Taxonomy" id="3162487"/>
    <lineage>
        <taxon>Bacteria</taxon>
        <taxon>Pseudomonadati</taxon>
        <taxon>Pseudomonadota</taxon>
        <taxon>Gammaproteobacteria</taxon>
        <taxon>Lysobacterales</taxon>
        <taxon>Rhodanobacteraceae</taxon>
        <taxon>Rhodanobacter</taxon>
    </lineage>
</organism>
<sequence length="179" mass="19255">MTAQVHLPRHGSRGIVLPTVLIMLLVLTIASLVIVEQISSQTRMAGNAAVEQVTLQAAESGLREVVNDLNSGAISSLPTAYYANTGGYYYFEASNYNSSTPLPWKVPSNWGSNLTNTPALSCASPTSMATSLCQYMIEMLPSVRVKGGSTMRVFRITVRAVGPNNQSVVMLQTLYQLPA</sequence>
<dbReference type="RefSeq" id="WP_367855180.1">
    <property type="nucleotide sequence ID" value="NZ_JBFOHK010000004.1"/>
</dbReference>
<evidence type="ECO:0000256" key="1">
    <source>
        <dbReference type="SAM" id="Phobius"/>
    </source>
</evidence>
<dbReference type="EMBL" id="JBFOHK010000004">
    <property type="protein sequence ID" value="MEW9573126.1"/>
    <property type="molecule type" value="Genomic_DNA"/>
</dbReference>
<gene>
    <name evidence="4" type="ORF">ABQJ54_15320</name>
</gene>
<feature type="domain" description="PilX/PilW C-terminal" evidence="2">
    <location>
        <begin position="98"/>
        <end position="176"/>
    </location>
</feature>
<evidence type="ECO:0000259" key="3">
    <source>
        <dbReference type="Pfam" id="PF14341"/>
    </source>
</evidence>
<proteinExistence type="predicted"/>
<dbReference type="Pfam" id="PF14341">
    <property type="entry name" value="PilX_N"/>
    <property type="match status" value="1"/>
</dbReference>
<dbReference type="InterPro" id="IPR025746">
    <property type="entry name" value="PilX_N_dom"/>
</dbReference>
<dbReference type="InterPro" id="IPR025205">
    <property type="entry name" value="PilX/PilW_C"/>
</dbReference>
<keyword evidence="5" id="KW-1185">Reference proteome</keyword>
<dbReference type="Pfam" id="PF13681">
    <property type="entry name" value="PilX"/>
    <property type="match status" value="1"/>
</dbReference>
<reference evidence="4 5" key="1">
    <citation type="submission" date="2024-06" db="EMBL/GenBank/DDBJ databases">
        <authorList>
            <person name="Woo H."/>
        </authorList>
    </citation>
    <scope>NUCLEOTIDE SEQUENCE [LARGE SCALE GENOMIC DNA]</scope>
    <source>
        <strain evidence="4 5">Si-c</strain>
    </source>
</reference>
<name>A0ABV3QJ31_9GAMM</name>
<protein>
    <submittedName>
        <fullName evidence="4">PilX N-terminal domain-containing pilus assembly protein</fullName>
    </submittedName>
</protein>
<evidence type="ECO:0000313" key="4">
    <source>
        <dbReference type="EMBL" id="MEW9573126.1"/>
    </source>
</evidence>
<keyword evidence="1" id="KW-0472">Membrane</keyword>
<keyword evidence="1" id="KW-0812">Transmembrane</keyword>
<comment type="caution">
    <text evidence="4">The sequence shown here is derived from an EMBL/GenBank/DDBJ whole genome shotgun (WGS) entry which is preliminary data.</text>
</comment>
<accession>A0ABV3QJ31</accession>